<feature type="region of interest" description="Disordered" evidence="2">
    <location>
        <begin position="26"/>
        <end position="73"/>
    </location>
</feature>
<name>A0A1J0GV44_9CAUD</name>
<feature type="coiled-coil region" evidence="1">
    <location>
        <begin position="100"/>
        <end position="127"/>
    </location>
</feature>
<evidence type="ECO:0000313" key="3">
    <source>
        <dbReference type="EMBL" id="APC46043.1"/>
    </source>
</evidence>
<keyword evidence="1" id="KW-0175">Coiled coil</keyword>
<evidence type="ECO:0008006" key="5">
    <source>
        <dbReference type="Google" id="ProtNLM"/>
    </source>
</evidence>
<sequence>MSFLKKIFTPNAYRLEQQMIADSEALARAEEQRKTDEKKRLKDEAEKRRKEEEAARLEEMMKPKKTEEEQRLEDFSNGLDQEARAIDNARETLFDKKAQLAVMRNNQGKLSNEIESLQAELDVVEGDWAKAFDDNTRGELEIKGSNLQRAISNKKIRLNAQLESLGTFEATIDVLEKNVMNKENELSVKQTRLESAETAVAVIALNAEIDSSLKLTSTVDESGLDVFIERQKVVLEDVSTKVTALNTVDPSMALPFKQRMEKEAIEGELVA</sequence>
<dbReference type="Proteomes" id="UP000225978">
    <property type="component" value="Segment"/>
</dbReference>
<protein>
    <recommendedName>
        <fullName evidence="5">Coil containing protein</fullName>
    </recommendedName>
</protein>
<evidence type="ECO:0000313" key="4">
    <source>
        <dbReference type="Proteomes" id="UP000225978"/>
    </source>
</evidence>
<organism evidence="3 4">
    <name type="scientific">Vibrio phage vB_VspP_pVa5</name>
    <dbReference type="NCBI Taxonomy" id="1913109"/>
    <lineage>
        <taxon>Viruses</taxon>
        <taxon>Duplodnaviria</taxon>
        <taxon>Heunggongvirae</taxon>
        <taxon>Uroviricota</taxon>
        <taxon>Caudoviricetes</taxon>
        <taxon>Schitoviridae</taxon>
        <taxon>Pontosvirinae</taxon>
        <taxon>Galateavirus</taxon>
        <taxon>Galateavirus PVA5</taxon>
    </lineage>
</organism>
<reference evidence="3 4" key="1">
    <citation type="journal article" date="2017" name="Viruses">
        <title>Stumbling across the Same Phage: Comparative Genomics of Widespread Temperate Phages Infecting the Fish Pathogen Vibrio anguillarum.</title>
        <authorList>
            <person name="Kalatzis P.G."/>
            <person name="Rorbo N.I."/>
            <person name="Castillo D."/>
            <person name="Mauritzen J.J."/>
            <person name="Jorgensen J."/>
            <person name="Kokkari C."/>
            <person name="Zhang F."/>
            <person name="Katharios P."/>
            <person name="Middelboe M."/>
        </authorList>
    </citation>
    <scope>NUCLEOTIDE SEQUENCE [LARGE SCALE GENOMIC DNA]</scope>
</reference>
<proteinExistence type="predicted"/>
<gene>
    <name evidence="3" type="ORF">vBVspPpVa5_0062</name>
</gene>
<dbReference type="EMBL" id="KX889068">
    <property type="protein sequence ID" value="APC46043.1"/>
    <property type="molecule type" value="Genomic_DNA"/>
</dbReference>
<evidence type="ECO:0000256" key="1">
    <source>
        <dbReference type="SAM" id="Coils"/>
    </source>
</evidence>
<accession>A0A1J0GV44</accession>
<evidence type="ECO:0000256" key="2">
    <source>
        <dbReference type="SAM" id="MobiDB-lite"/>
    </source>
</evidence>
<keyword evidence="4" id="KW-1185">Reference proteome</keyword>
<feature type="coiled-coil region" evidence="1">
    <location>
        <begin position="165"/>
        <end position="199"/>
    </location>
</feature>